<dbReference type="InterPro" id="IPR017438">
    <property type="entry name" value="ATP-NAD_kinase_N"/>
</dbReference>
<comment type="cofactor">
    <cofactor evidence="1">
        <name>Mg(2+)</name>
        <dbReference type="ChEBI" id="CHEBI:18420"/>
    </cofactor>
</comment>
<dbReference type="InterPro" id="IPR001206">
    <property type="entry name" value="Diacylglycerol_kinase_cat_dom"/>
</dbReference>
<dbReference type="PANTHER" id="PTHR12358:SF106">
    <property type="entry name" value="LIPID KINASE YEGS"/>
    <property type="match status" value="1"/>
</dbReference>
<keyword evidence="3" id="KW-0444">Lipid biosynthesis</keyword>
<dbReference type="AlphaFoldDB" id="A0A926DAU2"/>
<dbReference type="NCBIfam" id="TIGR00147">
    <property type="entry name" value="YegS/Rv2252/BmrU family lipid kinase"/>
    <property type="match status" value="1"/>
</dbReference>
<dbReference type="PROSITE" id="PS50146">
    <property type="entry name" value="DAGK"/>
    <property type="match status" value="1"/>
</dbReference>
<dbReference type="InterPro" id="IPR045540">
    <property type="entry name" value="YegS/DAGK_C"/>
</dbReference>
<dbReference type="Gene3D" id="2.60.200.40">
    <property type="match status" value="1"/>
</dbReference>
<evidence type="ECO:0000259" key="13">
    <source>
        <dbReference type="PROSITE" id="PS50146"/>
    </source>
</evidence>
<evidence type="ECO:0000256" key="10">
    <source>
        <dbReference type="ARBA" id="ARBA00023098"/>
    </source>
</evidence>
<evidence type="ECO:0000313" key="15">
    <source>
        <dbReference type="Proteomes" id="UP000651482"/>
    </source>
</evidence>
<keyword evidence="12" id="KW-1208">Phospholipid metabolism</keyword>
<evidence type="ECO:0000256" key="3">
    <source>
        <dbReference type="ARBA" id="ARBA00022516"/>
    </source>
</evidence>
<dbReference type="InterPro" id="IPR050187">
    <property type="entry name" value="Lipid_Phosphate_FormReg"/>
</dbReference>
<dbReference type="GO" id="GO:0046872">
    <property type="term" value="F:metal ion binding"/>
    <property type="evidence" value="ECO:0007669"/>
    <property type="project" value="UniProtKB-KW"/>
</dbReference>
<evidence type="ECO:0000256" key="1">
    <source>
        <dbReference type="ARBA" id="ARBA00001946"/>
    </source>
</evidence>
<dbReference type="SMART" id="SM00046">
    <property type="entry name" value="DAGKc"/>
    <property type="match status" value="1"/>
</dbReference>
<protein>
    <submittedName>
        <fullName evidence="14">YegS/Rv2252/BmrU family lipid kinase</fullName>
    </submittedName>
</protein>
<dbReference type="Pfam" id="PF00781">
    <property type="entry name" value="DAGK_cat"/>
    <property type="match status" value="1"/>
</dbReference>
<keyword evidence="7 14" id="KW-0418">Kinase</keyword>
<evidence type="ECO:0000256" key="4">
    <source>
        <dbReference type="ARBA" id="ARBA00022679"/>
    </source>
</evidence>
<organism evidence="14 15">
    <name type="scientific">Yeguia hominis</name>
    <dbReference type="NCBI Taxonomy" id="2763662"/>
    <lineage>
        <taxon>Bacteria</taxon>
        <taxon>Bacillati</taxon>
        <taxon>Bacillota</taxon>
        <taxon>Clostridia</taxon>
        <taxon>Eubacteriales</taxon>
        <taxon>Yeguiaceae</taxon>
        <taxon>Yeguia</taxon>
    </lineage>
</organism>
<keyword evidence="8" id="KW-0067">ATP-binding</keyword>
<dbReference type="SUPFAM" id="SSF111331">
    <property type="entry name" value="NAD kinase/diacylglycerol kinase-like"/>
    <property type="match status" value="1"/>
</dbReference>
<dbReference type="PANTHER" id="PTHR12358">
    <property type="entry name" value="SPHINGOSINE KINASE"/>
    <property type="match status" value="1"/>
</dbReference>
<dbReference type="Gene3D" id="3.40.50.10330">
    <property type="entry name" value="Probable inorganic polyphosphate/atp-NAD kinase, domain 1"/>
    <property type="match status" value="1"/>
</dbReference>
<dbReference type="RefSeq" id="WP_249319624.1">
    <property type="nucleotide sequence ID" value="NZ_JACRSN010000011.1"/>
</dbReference>
<evidence type="ECO:0000256" key="5">
    <source>
        <dbReference type="ARBA" id="ARBA00022723"/>
    </source>
</evidence>
<accession>A0A926DAU2</accession>
<comment type="caution">
    <text evidence="14">The sequence shown here is derived from an EMBL/GenBank/DDBJ whole genome shotgun (WGS) entry which is preliminary data.</text>
</comment>
<dbReference type="GO" id="GO:0004143">
    <property type="term" value="F:ATP-dependent diacylglycerol kinase activity"/>
    <property type="evidence" value="ECO:0007669"/>
    <property type="project" value="TreeGrafter"/>
</dbReference>
<dbReference type="GO" id="GO:0005886">
    <property type="term" value="C:plasma membrane"/>
    <property type="evidence" value="ECO:0007669"/>
    <property type="project" value="TreeGrafter"/>
</dbReference>
<evidence type="ECO:0000313" key="14">
    <source>
        <dbReference type="EMBL" id="MBC8533969.1"/>
    </source>
</evidence>
<feature type="domain" description="DAGKc" evidence="13">
    <location>
        <begin position="2"/>
        <end position="133"/>
    </location>
</feature>
<keyword evidence="4" id="KW-0808">Transferase</keyword>
<dbReference type="EMBL" id="JACRSN010000011">
    <property type="protein sequence ID" value="MBC8533969.1"/>
    <property type="molecule type" value="Genomic_DNA"/>
</dbReference>
<dbReference type="GO" id="GO:0008654">
    <property type="term" value="P:phospholipid biosynthetic process"/>
    <property type="evidence" value="ECO:0007669"/>
    <property type="project" value="UniProtKB-KW"/>
</dbReference>
<sequence length="296" mass="32817">MEKQEKLLLIVNLHAGMMKIKAALPDIIDLYCRQNQDVTVYTTSGKGDATRICRERGMLFDAVVCCGGDGTLNEVLCGLLPLENPPMVGYIPAGTTNDFASSMKIPSNLLEAARRAVCGTPTPIDVGQFNSRYFSYVASFGAFTESSYATPQYVKNALGHLAYIIEGMKDLHTIHPYQMKITVENQTWEDEYLFGCVSNSTSIGGIVKLSESAVDMRDGKFEVMLIKSPKNAAETQKIILGILTHQFDGEVIKFFPTSEIAFYSKNQLPWTLDGEYEAGSTEIQIRNLHEAIQMRI</sequence>
<reference evidence="14" key="1">
    <citation type="submission" date="2020-08" db="EMBL/GenBank/DDBJ databases">
        <title>Genome public.</title>
        <authorList>
            <person name="Liu C."/>
            <person name="Sun Q."/>
        </authorList>
    </citation>
    <scope>NUCLEOTIDE SEQUENCE</scope>
    <source>
        <strain evidence="14">NSJ-40</strain>
    </source>
</reference>
<proteinExistence type="inferred from homology"/>
<keyword evidence="11" id="KW-0594">Phospholipid biosynthesis</keyword>
<keyword evidence="10" id="KW-0443">Lipid metabolism</keyword>
<evidence type="ECO:0000256" key="9">
    <source>
        <dbReference type="ARBA" id="ARBA00022842"/>
    </source>
</evidence>
<evidence type="ECO:0000256" key="6">
    <source>
        <dbReference type="ARBA" id="ARBA00022741"/>
    </source>
</evidence>
<dbReference type="Pfam" id="PF19279">
    <property type="entry name" value="YegS_C"/>
    <property type="match status" value="1"/>
</dbReference>
<evidence type="ECO:0000256" key="12">
    <source>
        <dbReference type="ARBA" id="ARBA00023264"/>
    </source>
</evidence>
<dbReference type="Proteomes" id="UP000651482">
    <property type="component" value="Unassembled WGS sequence"/>
</dbReference>
<dbReference type="InterPro" id="IPR005218">
    <property type="entry name" value="Diacylglycerol/lipid_kinase"/>
</dbReference>
<evidence type="ECO:0000256" key="2">
    <source>
        <dbReference type="ARBA" id="ARBA00005983"/>
    </source>
</evidence>
<evidence type="ECO:0000256" key="11">
    <source>
        <dbReference type="ARBA" id="ARBA00023209"/>
    </source>
</evidence>
<keyword evidence="15" id="KW-1185">Reference proteome</keyword>
<name>A0A926DAU2_9FIRM</name>
<comment type="similarity">
    <text evidence="2">Belongs to the diacylglycerol/lipid kinase family.</text>
</comment>
<keyword evidence="6" id="KW-0547">Nucleotide-binding</keyword>
<dbReference type="InterPro" id="IPR016064">
    <property type="entry name" value="NAD/diacylglycerol_kinase_sf"/>
</dbReference>
<keyword evidence="5" id="KW-0479">Metal-binding</keyword>
<evidence type="ECO:0000256" key="7">
    <source>
        <dbReference type="ARBA" id="ARBA00022777"/>
    </source>
</evidence>
<evidence type="ECO:0000256" key="8">
    <source>
        <dbReference type="ARBA" id="ARBA00022840"/>
    </source>
</evidence>
<dbReference type="GO" id="GO:0005524">
    <property type="term" value="F:ATP binding"/>
    <property type="evidence" value="ECO:0007669"/>
    <property type="project" value="UniProtKB-KW"/>
</dbReference>
<gene>
    <name evidence="14" type="ORF">IAG03_08130</name>
</gene>
<keyword evidence="9" id="KW-0460">Magnesium</keyword>